<sequence length="240" mass="27417">MSAPGYKASKSRITAMVCGNINVKLRLPLLIIGKFANPRCFKGIKIFPVIYKKQNNSWMVTNIFIEWYDTVFIPEVKKHQIATGKSGNVLFVQQLYKEIDLKKAVYMAAEAWATLKDITLANSWNKLLPSELSIPASEELPNRQFLSELAELITKSSVFKECDQKDIQDWLECDVDDPGYQLLTDDEIIKSVVDDQGSNDNEEEFRNDDQVEKGPSNETAMKWLSLKRLRNLAAKKQNHL</sequence>
<organism evidence="3 4">
    <name type="scientific">Cordylochernes scorpioides</name>
    <dbReference type="NCBI Taxonomy" id="51811"/>
    <lineage>
        <taxon>Eukaryota</taxon>
        <taxon>Metazoa</taxon>
        <taxon>Ecdysozoa</taxon>
        <taxon>Arthropoda</taxon>
        <taxon>Chelicerata</taxon>
        <taxon>Arachnida</taxon>
        <taxon>Pseudoscorpiones</taxon>
        <taxon>Cheliferoidea</taxon>
        <taxon>Chernetidae</taxon>
        <taxon>Cordylochernes</taxon>
    </lineage>
</organism>
<dbReference type="Pfam" id="PF03184">
    <property type="entry name" value="DDE_1"/>
    <property type="match status" value="1"/>
</dbReference>
<gene>
    <name evidence="3" type="ORF">LAZ67_8000911</name>
</gene>
<feature type="domain" description="DDE-1" evidence="2">
    <location>
        <begin position="10"/>
        <end position="78"/>
    </location>
</feature>
<dbReference type="InterPro" id="IPR004875">
    <property type="entry name" value="DDE_SF_endonuclease_dom"/>
</dbReference>
<feature type="region of interest" description="Disordered" evidence="1">
    <location>
        <begin position="194"/>
        <end position="217"/>
    </location>
</feature>
<name>A0ABY6KQ96_9ARAC</name>
<keyword evidence="4" id="KW-1185">Reference proteome</keyword>
<reference evidence="3 4" key="1">
    <citation type="submission" date="2022-01" db="EMBL/GenBank/DDBJ databases">
        <title>A chromosomal length assembly of Cordylochernes scorpioides.</title>
        <authorList>
            <person name="Zeh D."/>
            <person name="Zeh J."/>
        </authorList>
    </citation>
    <scope>NUCLEOTIDE SEQUENCE [LARGE SCALE GENOMIC DNA]</scope>
    <source>
        <strain evidence="3">IN4F17</strain>
        <tissue evidence="3">Whole Body</tissue>
    </source>
</reference>
<evidence type="ECO:0000256" key="1">
    <source>
        <dbReference type="SAM" id="MobiDB-lite"/>
    </source>
</evidence>
<accession>A0ABY6KQ96</accession>
<evidence type="ECO:0000259" key="2">
    <source>
        <dbReference type="Pfam" id="PF03184"/>
    </source>
</evidence>
<proteinExistence type="predicted"/>
<protein>
    <recommendedName>
        <fullName evidence="2">DDE-1 domain-containing protein</fullName>
    </recommendedName>
</protein>
<evidence type="ECO:0000313" key="4">
    <source>
        <dbReference type="Proteomes" id="UP001235939"/>
    </source>
</evidence>
<dbReference type="Proteomes" id="UP001235939">
    <property type="component" value="Chromosome 08"/>
</dbReference>
<dbReference type="EMBL" id="CP092870">
    <property type="protein sequence ID" value="UYV70864.1"/>
    <property type="molecule type" value="Genomic_DNA"/>
</dbReference>
<evidence type="ECO:0000313" key="3">
    <source>
        <dbReference type="EMBL" id="UYV70864.1"/>
    </source>
</evidence>